<evidence type="ECO:0000256" key="1">
    <source>
        <dbReference type="SAM" id="Phobius"/>
    </source>
</evidence>
<feature type="transmembrane region" description="Helical" evidence="1">
    <location>
        <begin position="23"/>
        <end position="43"/>
    </location>
</feature>
<feature type="transmembrane region" description="Helical" evidence="1">
    <location>
        <begin position="55"/>
        <end position="77"/>
    </location>
</feature>
<feature type="transmembrane region" description="Helical" evidence="1">
    <location>
        <begin position="89"/>
        <end position="108"/>
    </location>
</feature>
<dbReference type="EMBL" id="JBHRTQ010000002">
    <property type="protein sequence ID" value="MFC3172955.1"/>
    <property type="molecule type" value="Genomic_DNA"/>
</dbReference>
<comment type="caution">
    <text evidence="2">The sequence shown here is derived from an EMBL/GenBank/DDBJ whole genome shotgun (WGS) entry which is preliminary data.</text>
</comment>
<keyword evidence="1" id="KW-0812">Transmembrane</keyword>
<name>A0ABV7IK27_9SPHN</name>
<keyword evidence="1" id="KW-1133">Transmembrane helix</keyword>
<evidence type="ECO:0000313" key="3">
    <source>
        <dbReference type="Proteomes" id="UP001595604"/>
    </source>
</evidence>
<evidence type="ECO:0000313" key="2">
    <source>
        <dbReference type="EMBL" id="MFC3172955.1"/>
    </source>
</evidence>
<organism evidence="2 3">
    <name type="scientific">Novosphingobium bradum</name>
    <dbReference type="NCBI Taxonomy" id="1737444"/>
    <lineage>
        <taxon>Bacteria</taxon>
        <taxon>Pseudomonadati</taxon>
        <taxon>Pseudomonadota</taxon>
        <taxon>Alphaproteobacteria</taxon>
        <taxon>Sphingomonadales</taxon>
        <taxon>Sphingomonadaceae</taxon>
        <taxon>Novosphingobium</taxon>
    </lineage>
</organism>
<feature type="transmembrane region" description="Helical" evidence="1">
    <location>
        <begin position="120"/>
        <end position="145"/>
    </location>
</feature>
<accession>A0ABV7IK27</accession>
<dbReference type="RefSeq" id="WP_379508349.1">
    <property type="nucleotide sequence ID" value="NZ_JBHRTQ010000002.1"/>
</dbReference>
<sequence>MATVAAAPAQSSVTPSYAASQPFFVKLAWLLSAIIVVGFAQHAALGRVNIPAVPIWVHFHGLLMLSWLALFITQNRLAASGNLALHRKLGWIGAFLICAIAGLAYFTGTMSLVLHRYPPFFTAPFFLALTTIDTTAFVGLVLAGIVNRGDTETHRRLIAGGTILILEPAFGRLLPMPLIGGETGEWIVMAIQLGFVAAIARHDRRTLGRIHNATVSVAVVVVLAHLVVHFAAQSGPVIALAQRLGG</sequence>
<gene>
    <name evidence="2" type="ORF">ACFOD9_01685</name>
</gene>
<protein>
    <submittedName>
        <fullName evidence="2">Adenylate cyclase</fullName>
    </submittedName>
</protein>
<proteinExistence type="predicted"/>
<reference evidence="3" key="1">
    <citation type="journal article" date="2019" name="Int. J. Syst. Evol. Microbiol.">
        <title>The Global Catalogue of Microorganisms (GCM) 10K type strain sequencing project: providing services to taxonomists for standard genome sequencing and annotation.</title>
        <authorList>
            <consortium name="The Broad Institute Genomics Platform"/>
            <consortium name="The Broad Institute Genome Sequencing Center for Infectious Disease"/>
            <person name="Wu L."/>
            <person name="Ma J."/>
        </authorList>
    </citation>
    <scope>NUCLEOTIDE SEQUENCE [LARGE SCALE GENOMIC DNA]</scope>
    <source>
        <strain evidence="3">KCTC 42984</strain>
    </source>
</reference>
<keyword evidence="3" id="KW-1185">Reference proteome</keyword>
<feature type="transmembrane region" description="Helical" evidence="1">
    <location>
        <begin position="213"/>
        <end position="232"/>
    </location>
</feature>
<dbReference type="Proteomes" id="UP001595604">
    <property type="component" value="Unassembled WGS sequence"/>
</dbReference>
<keyword evidence="1" id="KW-0472">Membrane</keyword>